<keyword evidence="3" id="KW-1185">Reference proteome</keyword>
<protein>
    <submittedName>
        <fullName evidence="2">GNAT family N-acetyltransferase</fullName>
    </submittedName>
</protein>
<dbReference type="SUPFAM" id="SSF55729">
    <property type="entry name" value="Acyl-CoA N-acyltransferases (Nat)"/>
    <property type="match status" value="1"/>
</dbReference>
<dbReference type="PANTHER" id="PTHR43792:SF1">
    <property type="entry name" value="N-ACETYLTRANSFERASE DOMAIN-CONTAINING PROTEIN"/>
    <property type="match status" value="1"/>
</dbReference>
<dbReference type="Pfam" id="PF13302">
    <property type="entry name" value="Acetyltransf_3"/>
    <property type="match status" value="1"/>
</dbReference>
<gene>
    <name evidence="2" type="ORF">MD535_14775</name>
</gene>
<dbReference type="PANTHER" id="PTHR43792">
    <property type="entry name" value="GNAT FAMILY, PUTATIVE (AFU_ORTHOLOGUE AFUA_3G00765)-RELATED-RELATED"/>
    <property type="match status" value="1"/>
</dbReference>
<dbReference type="InterPro" id="IPR000182">
    <property type="entry name" value="GNAT_dom"/>
</dbReference>
<evidence type="ECO:0000313" key="3">
    <source>
        <dbReference type="Proteomes" id="UP001155587"/>
    </source>
</evidence>
<reference evidence="2" key="1">
    <citation type="submission" date="2022-02" db="EMBL/GenBank/DDBJ databases">
        <title>Vibrio sp. nov, a new bacterium isolated from seawater.</title>
        <authorList>
            <person name="Yuan Y."/>
        </authorList>
    </citation>
    <scope>NUCLEOTIDE SEQUENCE</scope>
    <source>
        <strain evidence="2">ZSDZ65</strain>
    </source>
</reference>
<name>A0A9X3CPM4_9VIBR</name>
<evidence type="ECO:0000313" key="2">
    <source>
        <dbReference type="EMBL" id="MCW8347268.1"/>
    </source>
</evidence>
<evidence type="ECO:0000259" key="1">
    <source>
        <dbReference type="PROSITE" id="PS51186"/>
    </source>
</evidence>
<dbReference type="Gene3D" id="3.40.630.30">
    <property type="match status" value="1"/>
</dbReference>
<feature type="domain" description="N-acetyltransferase" evidence="1">
    <location>
        <begin position="1"/>
        <end position="159"/>
    </location>
</feature>
<proteinExistence type="predicted"/>
<dbReference type="PROSITE" id="PS51186">
    <property type="entry name" value="GNAT"/>
    <property type="match status" value="1"/>
</dbReference>
<dbReference type="InterPro" id="IPR051531">
    <property type="entry name" value="N-acetyltransferase"/>
</dbReference>
<accession>A0A9X3CPM4</accession>
<dbReference type="Proteomes" id="UP001155587">
    <property type="component" value="Unassembled WGS sequence"/>
</dbReference>
<organism evidence="2 3">
    <name type="scientific">Vibrio qingdaonensis</name>
    <dbReference type="NCBI Taxonomy" id="2829491"/>
    <lineage>
        <taxon>Bacteria</taxon>
        <taxon>Pseudomonadati</taxon>
        <taxon>Pseudomonadota</taxon>
        <taxon>Gammaproteobacteria</taxon>
        <taxon>Vibrionales</taxon>
        <taxon>Vibrionaceae</taxon>
        <taxon>Vibrio</taxon>
    </lineage>
</organism>
<comment type="caution">
    <text evidence="2">The sequence shown here is derived from an EMBL/GenBank/DDBJ whole genome shotgun (WGS) entry which is preliminary data.</text>
</comment>
<dbReference type="GO" id="GO:0016747">
    <property type="term" value="F:acyltransferase activity, transferring groups other than amino-acyl groups"/>
    <property type="evidence" value="ECO:0007669"/>
    <property type="project" value="InterPro"/>
</dbReference>
<dbReference type="RefSeq" id="WP_265675796.1">
    <property type="nucleotide sequence ID" value="NZ_JAKRRY010000020.1"/>
</dbReference>
<sequence>MTIATLRTLLVPYTKHLESDFLMLNVCAKNRQHMNGPHSLQTARQLFQTLLEEPKIFAMAVLDIRTRDYLGHVFVDNVKEQAELVFLFDKQYWNQGIATEVLQRFLPTASHELGVQSLTANVDVDHHSSIRLLEKLGFQSCGRAVNEHGPYLMFTMTAR</sequence>
<dbReference type="EMBL" id="JAKRRY010000020">
    <property type="protein sequence ID" value="MCW8347268.1"/>
    <property type="molecule type" value="Genomic_DNA"/>
</dbReference>
<dbReference type="InterPro" id="IPR016181">
    <property type="entry name" value="Acyl_CoA_acyltransferase"/>
</dbReference>
<dbReference type="AlphaFoldDB" id="A0A9X3CPM4"/>